<dbReference type="EMBL" id="DXEL01000028">
    <property type="protein sequence ID" value="HIX74058.1"/>
    <property type="molecule type" value="Genomic_DNA"/>
</dbReference>
<gene>
    <name evidence="1" type="ORF">H9977_03325</name>
</gene>
<accession>A0A9D1X734</accession>
<dbReference type="Proteomes" id="UP000886740">
    <property type="component" value="Unassembled WGS sequence"/>
</dbReference>
<name>A0A9D1X734_9BACT</name>
<comment type="caution">
    <text evidence="1">The sequence shown here is derived from an EMBL/GenBank/DDBJ whole genome shotgun (WGS) entry which is preliminary data.</text>
</comment>
<protein>
    <submittedName>
        <fullName evidence="1">Uncharacterized protein</fullName>
    </submittedName>
</protein>
<organism evidence="1 2">
    <name type="scientific">Candidatus Parabacteroides intestinipullorum</name>
    <dbReference type="NCBI Taxonomy" id="2838723"/>
    <lineage>
        <taxon>Bacteria</taxon>
        <taxon>Pseudomonadati</taxon>
        <taxon>Bacteroidota</taxon>
        <taxon>Bacteroidia</taxon>
        <taxon>Bacteroidales</taxon>
        <taxon>Tannerellaceae</taxon>
        <taxon>Parabacteroides</taxon>
    </lineage>
</organism>
<sequence>MTTLELRTSLMKEIVSILDNENLMRQALNALRHIKESAGEEIYVAPTKEEILDDIKEGLRAIKSRQDGAAKTDDFTDLKDFLDEL</sequence>
<dbReference type="AlphaFoldDB" id="A0A9D1X734"/>
<evidence type="ECO:0000313" key="1">
    <source>
        <dbReference type="EMBL" id="HIX74058.1"/>
    </source>
</evidence>
<evidence type="ECO:0000313" key="2">
    <source>
        <dbReference type="Proteomes" id="UP000886740"/>
    </source>
</evidence>
<reference evidence="1" key="1">
    <citation type="journal article" date="2021" name="PeerJ">
        <title>Extensive microbial diversity within the chicken gut microbiome revealed by metagenomics and culture.</title>
        <authorList>
            <person name="Gilroy R."/>
            <person name="Ravi A."/>
            <person name="Getino M."/>
            <person name="Pursley I."/>
            <person name="Horton D.L."/>
            <person name="Alikhan N.F."/>
            <person name="Baker D."/>
            <person name="Gharbi K."/>
            <person name="Hall N."/>
            <person name="Watson M."/>
            <person name="Adriaenssens E.M."/>
            <person name="Foster-Nyarko E."/>
            <person name="Jarju S."/>
            <person name="Secka A."/>
            <person name="Antonio M."/>
            <person name="Oren A."/>
            <person name="Chaudhuri R.R."/>
            <person name="La Ragione R."/>
            <person name="Hildebrand F."/>
            <person name="Pallen M.J."/>
        </authorList>
    </citation>
    <scope>NUCLEOTIDE SEQUENCE</scope>
    <source>
        <strain evidence="1">ChiGjej6B6-14162</strain>
    </source>
</reference>
<reference evidence="1" key="2">
    <citation type="submission" date="2021-04" db="EMBL/GenBank/DDBJ databases">
        <authorList>
            <person name="Gilroy R."/>
        </authorList>
    </citation>
    <scope>NUCLEOTIDE SEQUENCE</scope>
    <source>
        <strain evidence="1">ChiGjej6B6-14162</strain>
    </source>
</reference>
<proteinExistence type="predicted"/>